<dbReference type="Gene3D" id="1.10.10.10">
    <property type="entry name" value="Winged helix-like DNA-binding domain superfamily/Winged helix DNA-binding domain"/>
    <property type="match status" value="1"/>
</dbReference>
<dbReference type="KEGG" id="rlc:K227x_03560"/>
<reference evidence="6 7" key="1">
    <citation type="submission" date="2019-02" db="EMBL/GenBank/DDBJ databases">
        <title>Deep-cultivation of Planctomycetes and their phenomic and genomic characterization uncovers novel biology.</title>
        <authorList>
            <person name="Wiegand S."/>
            <person name="Jogler M."/>
            <person name="Boedeker C."/>
            <person name="Pinto D."/>
            <person name="Vollmers J."/>
            <person name="Rivas-Marin E."/>
            <person name="Kohn T."/>
            <person name="Peeters S.H."/>
            <person name="Heuer A."/>
            <person name="Rast P."/>
            <person name="Oberbeckmann S."/>
            <person name="Bunk B."/>
            <person name="Jeske O."/>
            <person name="Meyerdierks A."/>
            <person name="Storesund J.E."/>
            <person name="Kallscheuer N."/>
            <person name="Luecker S."/>
            <person name="Lage O.M."/>
            <person name="Pohl T."/>
            <person name="Merkel B.J."/>
            <person name="Hornburger P."/>
            <person name="Mueller R.-W."/>
            <person name="Bruemmer F."/>
            <person name="Labrenz M."/>
            <person name="Spormann A.M."/>
            <person name="Op den Camp H."/>
            <person name="Overmann J."/>
            <person name="Amann R."/>
            <person name="Jetten M.S.M."/>
            <person name="Mascher T."/>
            <person name="Medema M.H."/>
            <person name="Devos D.P."/>
            <person name="Kaster A.-K."/>
            <person name="Ovreas L."/>
            <person name="Rohde M."/>
            <person name="Galperin M.Y."/>
            <person name="Jogler C."/>
        </authorList>
    </citation>
    <scope>NUCLEOTIDE SEQUENCE [LARGE SCALE GENOMIC DNA]</scope>
    <source>
        <strain evidence="6 7">K22_7</strain>
    </source>
</reference>
<dbReference type="PROSITE" id="PS00622">
    <property type="entry name" value="HTH_LUXR_1"/>
    <property type="match status" value="1"/>
</dbReference>
<evidence type="ECO:0000313" key="7">
    <source>
        <dbReference type="Proteomes" id="UP000318538"/>
    </source>
</evidence>
<dbReference type="InterPro" id="IPR000792">
    <property type="entry name" value="Tscrpt_reg_LuxR_C"/>
</dbReference>
<accession>A0A517N4B9</accession>
<dbReference type="SUPFAM" id="SSF46894">
    <property type="entry name" value="C-terminal effector domain of the bipartite response regulators"/>
    <property type="match status" value="1"/>
</dbReference>
<dbReference type="InterPro" id="IPR000014">
    <property type="entry name" value="PAS"/>
</dbReference>
<evidence type="ECO:0000313" key="6">
    <source>
        <dbReference type="EMBL" id="QDT01985.1"/>
    </source>
</evidence>
<keyword evidence="7" id="KW-1185">Reference proteome</keyword>
<dbReference type="Pfam" id="PF08448">
    <property type="entry name" value="PAS_4"/>
    <property type="match status" value="1"/>
</dbReference>
<dbReference type="Gene3D" id="3.30.450.20">
    <property type="entry name" value="PAS domain"/>
    <property type="match status" value="1"/>
</dbReference>
<feature type="domain" description="HTH luxR-type" evidence="5">
    <location>
        <begin position="169"/>
        <end position="234"/>
    </location>
</feature>
<dbReference type="InterPro" id="IPR036388">
    <property type="entry name" value="WH-like_DNA-bd_sf"/>
</dbReference>
<dbReference type="Proteomes" id="UP000318538">
    <property type="component" value="Chromosome"/>
</dbReference>
<dbReference type="Pfam" id="PF00196">
    <property type="entry name" value="GerE"/>
    <property type="match status" value="1"/>
</dbReference>
<dbReference type="AlphaFoldDB" id="A0A517N4B9"/>
<dbReference type="CDD" id="cd06170">
    <property type="entry name" value="LuxR_C_like"/>
    <property type="match status" value="1"/>
</dbReference>
<sequence length="251" mass="27492">MRRSPHLSPPNRSSVSTVPSRDQSSDTPPSAEADLPPLDAASLWAAFSQTKGVGVSITDAQGRLLFVNDTAMVLFSKTAEIAYQGKCISDFHSPEYVAERLAMIGRVLHEGRPLSMQHIYHGKKICSTVWPIRDSQPPYDRVVVISRTDSGDGMMIPEVAEQVSTEFIDLGPLSVLTRREVEVAVLLGHGMSVPRVAQLLHRSPKTIQRHKAAISTKLGVHGQAELVAIITEMGLELDDANRKRFPCHPDS</sequence>
<protein>
    <submittedName>
        <fullName evidence="6">Response regulator UvrY</fullName>
    </submittedName>
</protein>
<keyword evidence="2" id="KW-0238">DNA-binding</keyword>
<dbReference type="SMART" id="SM00421">
    <property type="entry name" value="HTH_LUXR"/>
    <property type="match status" value="1"/>
</dbReference>
<proteinExistence type="predicted"/>
<name>A0A517N4B9_9BACT</name>
<feature type="region of interest" description="Disordered" evidence="4">
    <location>
        <begin position="1"/>
        <end position="34"/>
    </location>
</feature>
<evidence type="ECO:0000256" key="3">
    <source>
        <dbReference type="ARBA" id="ARBA00023163"/>
    </source>
</evidence>
<dbReference type="PRINTS" id="PR00038">
    <property type="entry name" value="HTHLUXR"/>
</dbReference>
<evidence type="ECO:0000256" key="2">
    <source>
        <dbReference type="ARBA" id="ARBA00023125"/>
    </source>
</evidence>
<dbReference type="EMBL" id="CP036525">
    <property type="protein sequence ID" value="QDT01985.1"/>
    <property type="molecule type" value="Genomic_DNA"/>
</dbReference>
<keyword evidence="1" id="KW-0805">Transcription regulation</keyword>
<evidence type="ECO:0000256" key="4">
    <source>
        <dbReference type="SAM" id="MobiDB-lite"/>
    </source>
</evidence>
<dbReference type="PANTHER" id="PTHR44688">
    <property type="entry name" value="DNA-BINDING TRANSCRIPTIONAL ACTIVATOR DEVR_DOSR"/>
    <property type="match status" value="1"/>
</dbReference>
<organism evidence="6 7">
    <name type="scientific">Rubripirellula lacrimiformis</name>
    <dbReference type="NCBI Taxonomy" id="1930273"/>
    <lineage>
        <taxon>Bacteria</taxon>
        <taxon>Pseudomonadati</taxon>
        <taxon>Planctomycetota</taxon>
        <taxon>Planctomycetia</taxon>
        <taxon>Pirellulales</taxon>
        <taxon>Pirellulaceae</taxon>
        <taxon>Rubripirellula</taxon>
    </lineage>
</organism>
<dbReference type="PANTHER" id="PTHR44688:SF16">
    <property type="entry name" value="DNA-BINDING TRANSCRIPTIONAL ACTIVATOR DEVR_DOSR"/>
    <property type="match status" value="1"/>
</dbReference>
<dbReference type="InterPro" id="IPR035965">
    <property type="entry name" value="PAS-like_dom_sf"/>
</dbReference>
<dbReference type="SUPFAM" id="SSF55785">
    <property type="entry name" value="PYP-like sensor domain (PAS domain)"/>
    <property type="match status" value="1"/>
</dbReference>
<dbReference type="PROSITE" id="PS50043">
    <property type="entry name" value="HTH_LUXR_2"/>
    <property type="match status" value="1"/>
</dbReference>
<dbReference type="InterPro" id="IPR016032">
    <property type="entry name" value="Sig_transdc_resp-reg_C-effctor"/>
</dbReference>
<feature type="compositionally biased region" description="Polar residues" evidence="4">
    <location>
        <begin position="10"/>
        <end position="28"/>
    </location>
</feature>
<dbReference type="GO" id="GO:0006355">
    <property type="term" value="P:regulation of DNA-templated transcription"/>
    <property type="evidence" value="ECO:0007669"/>
    <property type="project" value="InterPro"/>
</dbReference>
<keyword evidence="3" id="KW-0804">Transcription</keyword>
<dbReference type="GO" id="GO:0003677">
    <property type="term" value="F:DNA binding"/>
    <property type="evidence" value="ECO:0007669"/>
    <property type="project" value="UniProtKB-KW"/>
</dbReference>
<gene>
    <name evidence="6" type="primary">uvrY</name>
    <name evidence="6" type="ORF">K227x_03560</name>
</gene>
<evidence type="ECO:0000256" key="1">
    <source>
        <dbReference type="ARBA" id="ARBA00023015"/>
    </source>
</evidence>
<dbReference type="CDD" id="cd00130">
    <property type="entry name" value="PAS"/>
    <property type="match status" value="1"/>
</dbReference>
<dbReference type="OrthoDB" id="274716at2"/>
<evidence type="ECO:0000259" key="5">
    <source>
        <dbReference type="PROSITE" id="PS50043"/>
    </source>
</evidence>
<dbReference type="InterPro" id="IPR013656">
    <property type="entry name" value="PAS_4"/>
</dbReference>